<organism evidence="3 4">
    <name type="scientific">Carya illinoinensis</name>
    <name type="common">Pecan</name>
    <dbReference type="NCBI Taxonomy" id="32201"/>
    <lineage>
        <taxon>Eukaryota</taxon>
        <taxon>Viridiplantae</taxon>
        <taxon>Streptophyta</taxon>
        <taxon>Embryophyta</taxon>
        <taxon>Tracheophyta</taxon>
        <taxon>Spermatophyta</taxon>
        <taxon>Magnoliopsida</taxon>
        <taxon>eudicotyledons</taxon>
        <taxon>Gunneridae</taxon>
        <taxon>Pentapetalae</taxon>
        <taxon>rosids</taxon>
        <taxon>fabids</taxon>
        <taxon>Fagales</taxon>
        <taxon>Juglandaceae</taxon>
        <taxon>Carya</taxon>
    </lineage>
</organism>
<name>A0A8T1NEW6_CARIL</name>
<proteinExistence type="predicted"/>
<reference evidence="3" key="1">
    <citation type="submission" date="2020-12" db="EMBL/GenBank/DDBJ databases">
        <title>WGS assembly of Carya illinoinensis cv. Pawnee.</title>
        <authorList>
            <person name="Platts A."/>
            <person name="Shu S."/>
            <person name="Wright S."/>
            <person name="Barry K."/>
            <person name="Edger P."/>
            <person name="Pires J.C."/>
            <person name="Schmutz J."/>
        </authorList>
    </citation>
    <scope>NUCLEOTIDE SEQUENCE</scope>
    <source>
        <tissue evidence="3">Leaf</tissue>
    </source>
</reference>
<keyword evidence="1" id="KW-0813">Transport</keyword>
<keyword evidence="1" id="KW-0407">Ion channel</keyword>
<feature type="transmembrane region" description="Helical" evidence="2">
    <location>
        <begin position="209"/>
        <end position="229"/>
    </location>
</feature>
<keyword evidence="2" id="KW-0472">Membrane</keyword>
<evidence type="ECO:0000313" key="4">
    <source>
        <dbReference type="Proteomes" id="UP000811609"/>
    </source>
</evidence>
<evidence type="ECO:0000313" key="3">
    <source>
        <dbReference type="EMBL" id="KAG6627530.1"/>
    </source>
</evidence>
<keyword evidence="2" id="KW-0812">Transmembrane</keyword>
<gene>
    <name evidence="3" type="ORF">CIPAW_15G135500</name>
</gene>
<evidence type="ECO:0008006" key="5">
    <source>
        <dbReference type="Google" id="ProtNLM"/>
    </source>
</evidence>
<evidence type="ECO:0000256" key="1">
    <source>
        <dbReference type="ARBA" id="ARBA00023303"/>
    </source>
</evidence>
<dbReference type="EMBL" id="CM031823">
    <property type="protein sequence ID" value="KAG6627530.1"/>
    <property type="molecule type" value="Genomic_DNA"/>
</dbReference>
<dbReference type="AlphaFoldDB" id="A0A8T1NEW6"/>
<dbReference type="PANTHER" id="PTHR45651">
    <property type="entry name" value="CYCLIC NUCLEOTIDE-GATED ION CHANNEL 15-RELATED-RELATED"/>
    <property type="match status" value="1"/>
</dbReference>
<sequence length="458" mass="52663">MWGESACLKSSFQLLFAQSMSWSARTHKSIRKQNSVYGYTTLSMSFFGQRQAGEEPENRLMPGPDDDDDGIHEVEGIEMQVPKNLRVPDIETPGPKNEALNSRDQIEKTKKRQQPEWVGKFSQHLLQQSERIGKVSHHLWQQSERIGKKVLPKRKPSAQFCVIVCLRTLLDGISLVDIILPFLRSCLHKEKETKGDTSVWLRIKRYLKVANDIIAILPIPQVLFLILFSKMRGYKSLNTRKVLSGFVLFQYLPRAVRVYLSWTKVFMHRNNMVIHLSKTVILLKAGFNLFLFIIASHVLGGLWYFFSVLRETACWHLACENRTECDLSSFACNDRSISYGNFTFLNDSCPIAIPNTKAFDFGIFQVALQSGIVESMDFPRKTLYCFWWGLRNLSSFGSNLQTSPHFWENGFAVLTSITGLVLFVCLLGHLQMYTQWEASKQLEEAKQRELEEATNIRI</sequence>
<dbReference type="GO" id="GO:0016020">
    <property type="term" value="C:membrane"/>
    <property type="evidence" value="ECO:0007669"/>
    <property type="project" value="UniProtKB-SubCell"/>
</dbReference>
<dbReference type="Proteomes" id="UP000811609">
    <property type="component" value="Chromosome 15"/>
</dbReference>
<dbReference type="GO" id="GO:0034220">
    <property type="term" value="P:monoatomic ion transmembrane transport"/>
    <property type="evidence" value="ECO:0007669"/>
    <property type="project" value="UniProtKB-KW"/>
</dbReference>
<accession>A0A8T1NEW6</accession>
<dbReference type="PANTHER" id="PTHR45651:SF68">
    <property type="entry name" value="ION TRANSPORT DOMAIN-CONTAINING PROTEIN"/>
    <property type="match status" value="1"/>
</dbReference>
<comment type="caution">
    <text evidence="3">The sequence shown here is derived from an EMBL/GenBank/DDBJ whole genome shotgun (WGS) entry which is preliminary data.</text>
</comment>
<evidence type="ECO:0000256" key="2">
    <source>
        <dbReference type="SAM" id="Phobius"/>
    </source>
</evidence>
<feature type="transmembrane region" description="Helical" evidence="2">
    <location>
        <begin position="410"/>
        <end position="430"/>
    </location>
</feature>
<keyword evidence="1" id="KW-0406">Ion transport</keyword>
<keyword evidence="2" id="KW-1133">Transmembrane helix</keyword>
<keyword evidence="4" id="KW-1185">Reference proteome</keyword>
<feature type="transmembrane region" description="Helical" evidence="2">
    <location>
        <begin position="281"/>
        <end position="306"/>
    </location>
</feature>
<protein>
    <recommendedName>
        <fullName evidence="5">Ion transport domain-containing protein</fullName>
    </recommendedName>
</protein>